<evidence type="ECO:0000313" key="2">
    <source>
        <dbReference type="Proteomes" id="UP000823775"/>
    </source>
</evidence>
<name>A0ABS8WQM5_DATST</name>
<reference evidence="1 2" key="1">
    <citation type="journal article" date="2021" name="BMC Genomics">
        <title>Datura genome reveals duplications of psychoactive alkaloid biosynthetic genes and high mutation rate following tissue culture.</title>
        <authorList>
            <person name="Rajewski A."/>
            <person name="Carter-House D."/>
            <person name="Stajich J."/>
            <person name="Litt A."/>
        </authorList>
    </citation>
    <scope>NUCLEOTIDE SEQUENCE [LARGE SCALE GENOMIC DNA]</scope>
    <source>
        <strain evidence="1">AR-01</strain>
    </source>
</reference>
<proteinExistence type="predicted"/>
<comment type="caution">
    <text evidence="1">The sequence shown here is derived from an EMBL/GenBank/DDBJ whole genome shotgun (WGS) entry which is preliminary data.</text>
</comment>
<dbReference type="EMBL" id="JACEIK010009391">
    <property type="protein sequence ID" value="MCE3052289.1"/>
    <property type="molecule type" value="Genomic_DNA"/>
</dbReference>
<gene>
    <name evidence="1" type="ORF">HAX54_052102</name>
</gene>
<keyword evidence="2" id="KW-1185">Reference proteome</keyword>
<protein>
    <submittedName>
        <fullName evidence="1">Uncharacterized protein</fullName>
    </submittedName>
</protein>
<dbReference type="Proteomes" id="UP000823775">
    <property type="component" value="Unassembled WGS sequence"/>
</dbReference>
<organism evidence="1 2">
    <name type="scientific">Datura stramonium</name>
    <name type="common">Jimsonweed</name>
    <name type="synonym">Common thornapple</name>
    <dbReference type="NCBI Taxonomy" id="4076"/>
    <lineage>
        <taxon>Eukaryota</taxon>
        <taxon>Viridiplantae</taxon>
        <taxon>Streptophyta</taxon>
        <taxon>Embryophyta</taxon>
        <taxon>Tracheophyta</taxon>
        <taxon>Spermatophyta</taxon>
        <taxon>Magnoliopsida</taxon>
        <taxon>eudicotyledons</taxon>
        <taxon>Gunneridae</taxon>
        <taxon>Pentapetalae</taxon>
        <taxon>asterids</taxon>
        <taxon>lamiids</taxon>
        <taxon>Solanales</taxon>
        <taxon>Solanaceae</taxon>
        <taxon>Solanoideae</taxon>
        <taxon>Datureae</taxon>
        <taxon>Datura</taxon>
    </lineage>
</organism>
<accession>A0ABS8WQM5</accession>
<sequence>MAHCHRGGARPLAQLATRGSRKIGATGLAMRSTSSAMPGAQQPLSQRYSKRALALVPALQQACSSHCPSAMSCARRLSLWHYCMREAAFSWHHGAWDAAQVKHVVMGDAAR</sequence>
<feature type="non-terminal residue" evidence="1">
    <location>
        <position position="111"/>
    </location>
</feature>
<evidence type="ECO:0000313" key="1">
    <source>
        <dbReference type="EMBL" id="MCE3052289.1"/>
    </source>
</evidence>